<evidence type="ECO:0000313" key="6">
    <source>
        <dbReference type="EnsemblMetazoa" id="CLYHEMP006779.1"/>
    </source>
</evidence>
<name>A0A7M5UZJ1_9CNID</name>
<sequence>MKIFLLAVLCFTAVLRCNGSSAPEEEVEDFKSFMRWSKNVPQDVLKKVMLKEAEEQDPVFFNGVKMFIGKLLGKGLPKECPIAISTSRKRCNEARTTDIKRARMWYQLTNSKSNTDFPRARQIPWLAHNVTAVKTFYLLDPFEYRSLVLFGGFEKLEHKIMIPALMVAFKKYPFVTWKEYVELSDAFSQQVKNLKTPQYYANPSQSADFTDHIHTGYWKTDDAFTQRRLAAQCPYFLKKVITSGKNGLPFADLKSILNPRFFKIYRMQYGKKWISITEAAKMGRLFVLRIPEMDDIENINDLMNQTENTRMAKIRSTVSLFLLRPDGTLRISAIQQDPKPNSPVFTHVSNHNDWMTIKGKTEMMADGYCQAGMHFGRTHLTSTVWCLTFRRHISTQHPLYNFLKYHCEGTVPHISTSFTILTTEGTGAHNYYGMGHKGFLKIGTHEWNNRNYDKYDIDYYIKANGLDDPNIKYFPFRDDAKLLMAENALFVDEIIKHVYGNSNKKLRNDKEFQAWINEVSSKGKPALGVEKEKMMKNFPSTFRTIAQLKKFMNRFLFINIFHTTTNYPMAPDFLPLSPTKLYEYEDGKKMPFQIAVPHQVKFTVGMTILKGIIANVRINRIFDYWPGVTDLKYRALVRKAWFRMKEVQKTLAKRNADRKAKNQLGYQYIEPRWLTNSVHI</sequence>
<dbReference type="GO" id="GO:0034440">
    <property type="term" value="P:lipid oxidation"/>
    <property type="evidence" value="ECO:0007669"/>
    <property type="project" value="InterPro"/>
</dbReference>
<accession>A0A7M5UZJ1</accession>
<dbReference type="InterPro" id="IPR013819">
    <property type="entry name" value="LipOase_C"/>
</dbReference>
<evidence type="ECO:0000259" key="5">
    <source>
        <dbReference type="PROSITE" id="PS51393"/>
    </source>
</evidence>
<reference evidence="6" key="1">
    <citation type="submission" date="2021-01" db="UniProtKB">
        <authorList>
            <consortium name="EnsemblMetazoa"/>
        </authorList>
    </citation>
    <scope>IDENTIFICATION</scope>
</reference>
<keyword evidence="3" id="KW-0560">Oxidoreductase</keyword>
<evidence type="ECO:0000256" key="3">
    <source>
        <dbReference type="ARBA" id="ARBA00023002"/>
    </source>
</evidence>
<organism evidence="6 7">
    <name type="scientific">Clytia hemisphaerica</name>
    <dbReference type="NCBI Taxonomy" id="252671"/>
    <lineage>
        <taxon>Eukaryota</taxon>
        <taxon>Metazoa</taxon>
        <taxon>Cnidaria</taxon>
        <taxon>Hydrozoa</taxon>
        <taxon>Hydroidolina</taxon>
        <taxon>Leptothecata</taxon>
        <taxon>Obeliida</taxon>
        <taxon>Clytiidae</taxon>
        <taxon>Clytia</taxon>
    </lineage>
</organism>
<protein>
    <recommendedName>
        <fullName evidence="5">Lipoxygenase domain-containing protein</fullName>
    </recommendedName>
</protein>
<proteinExistence type="predicted"/>
<keyword evidence="2" id="KW-0223">Dioxygenase</keyword>
<evidence type="ECO:0000256" key="4">
    <source>
        <dbReference type="SAM" id="SignalP"/>
    </source>
</evidence>
<feature type="domain" description="Lipoxygenase" evidence="5">
    <location>
        <begin position="74"/>
        <end position="680"/>
    </location>
</feature>
<evidence type="ECO:0000256" key="1">
    <source>
        <dbReference type="ARBA" id="ARBA00022723"/>
    </source>
</evidence>
<dbReference type="PANTHER" id="PTHR11771">
    <property type="entry name" value="LIPOXYGENASE"/>
    <property type="match status" value="1"/>
</dbReference>
<evidence type="ECO:0000256" key="2">
    <source>
        <dbReference type="ARBA" id="ARBA00022964"/>
    </source>
</evidence>
<dbReference type="EnsemblMetazoa" id="CLYHEMT006779.1">
    <property type="protein sequence ID" value="CLYHEMP006779.1"/>
    <property type="gene ID" value="CLYHEMG006779"/>
</dbReference>
<keyword evidence="1" id="KW-0479">Metal-binding</keyword>
<dbReference type="GeneID" id="136819612"/>
<dbReference type="AlphaFoldDB" id="A0A7M5UZJ1"/>
<dbReference type="SUPFAM" id="SSF48484">
    <property type="entry name" value="Lipoxigenase"/>
    <property type="match status" value="1"/>
</dbReference>
<dbReference type="Gene3D" id="1.20.245.10">
    <property type="entry name" value="Lipoxygenase-1, Domain 5"/>
    <property type="match status" value="1"/>
</dbReference>
<feature type="chain" id="PRO_5029649969" description="Lipoxygenase domain-containing protein" evidence="4">
    <location>
        <begin position="20"/>
        <end position="680"/>
    </location>
</feature>
<dbReference type="GO" id="GO:0046872">
    <property type="term" value="F:metal ion binding"/>
    <property type="evidence" value="ECO:0007669"/>
    <property type="project" value="UniProtKB-KW"/>
</dbReference>
<dbReference type="Gene3D" id="3.10.450.60">
    <property type="match status" value="1"/>
</dbReference>
<dbReference type="InterPro" id="IPR000907">
    <property type="entry name" value="LipOase"/>
</dbReference>
<feature type="signal peptide" evidence="4">
    <location>
        <begin position="1"/>
        <end position="19"/>
    </location>
</feature>
<keyword evidence="4" id="KW-0732">Signal</keyword>
<dbReference type="InterPro" id="IPR036226">
    <property type="entry name" value="LipOase_C_sf"/>
</dbReference>
<keyword evidence="7" id="KW-1185">Reference proteome</keyword>
<dbReference type="Proteomes" id="UP000594262">
    <property type="component" value="Unplaced"/>
</dbReference>
<dbReference type="OrthoDB" id="407298at2759"/>
<dbReference type="PROSITE" id="PS51393">
    <property type="entry name" value="LIPOXYGENASE_3"/>
    <property type="match status" value="1"/>
</dbReference>
<dbReference type="Pfam" id="PF00305">
    <property type="entry name" value="Lipoxygenase"/>
    <property type="match status" value="1"/>
</dbReference>
<dbReference type="GO" id="GO:0016702">
    <property type="term" value="F:oxidoreductase activity, acting on single donors with incorporation of molecular oxygen, incorporation of two atoms of oxygen"/>
    <property type="evidence" value="ECO:0007669"/>
    <property type="project" value="InterPro"/>
</dbReference>
<evidence type="ECO:0000313" key="7">
    <source>
        <dbReference type="Proteomes" id="UP000594262"/>
    </source>
</evidence>
<dbReference type="RefSeq" id="XP_066931954.1">
    <property type="nucleotide sequence ID" value="XM_067075853.1"/>
</dbReference>